<evidence type="ECO:0000313" key="2">
    <source>
        <dbReference type="Proteomes" id="UP001596003"/>
    </source>
</evidence>
<comment type="caution">
    <text evidence="1">The sequence shown here is derived from an EMBL/GenBank/DDBJ whole genome shotgun (WGS) entry which is preliminary data.</text>
</comment>
<dbReference type="Proteomes" id="UP001596003">
    <property type="component" value="Unassembled WGS sequence"/>
</dbReference>
<reference evidence="2" key="1">
    <citation type="journal article" date="2019" name="Int. J. Syst. Evol. Microbiol.">
        <title>The Global Catalogue of Microorganisms (GCM) 10K type strain sequencing project: providing services to taxonomists for standard genome sequencing and annotation.</title>
        <authorList>
            <consortium name="The Broad Institute Genomics Platform"/>
            <consortium name="The Broad Institute Genome Sequencing Center for Infectious Disease"/>
            <person name="Wu L."/>
            <person name="Ma J."/>
        </authorList>
    </citation>
    <scope>NUCLEOTIDE SEQUENCE [LARGE SCALE GENOMIC DNA]</scope>
    <source>
        <strain evidence="2">NBRC 103627</strain>
    </source>
</reference>
<organism evidence="1 2">
    <name type="scientific">Flavobacterium chungangensis</name>
    <dbReference type="NCBI Taxonomy" id="2708132"/>
    <lineage>
        <taxon>Bacteria</taxon>
        <taxon>Pseudomonadati</taxon>
        <taxon>Bacteroidota</taxon>
        <taxon>Flavobacteriia</taxon>
        <taxon>Flavobacteriales</taxon>
        <taxon>Flavobacteriaceae</taxon>
        <taxon>Flavobacterium</taxon>
    </lineage>
</organism>
<dbReference type="EMBL" id="JBHSFY010000002">
    <property type="protein sequence ID" value="MFC4476272.1"/>
    <property type="molecule type" value="Genomic_DNA"/>
</dbReference>
<protein>
    <submittedName>
        <fullName evidence="1">Uncharacterized protein</fullName>
    </submittedName>
</protein>
<keyword evidence="2" id="KW-1185">Reference proteome</keyword>
<name>A0ABV8ZBS4_9FLAO</name>
<gene>
    <name evidence="1" type="ORF">ACFO3N_04280</name>
</gene>
<accession>A0ABV8ZBS4</accession>
<proteinExistence type="predicted"/>
<evidence type="ECO:0000313" key="1">
    <source>
        <dbReference type="EMBL" id="MFC4476272.1"/>
    </source>
</evidence>
<dbReference type="RefSeq" id="WP_379795463.1">
    <property type="nucleotide sequence ID" value="NZ_JBHSFY010000002.1"/>
</dbReference>
<sequence length="93" mass="10754">MANFKRSDLTLIYSWTASVENDNAKITGEPDSTLLSRHEGYEVLPFLNRYMTAKGWTTLSTFNKLERSLRNDLPSDVRSHANVKKWLNNNFES</sequence>